<proteinExistence type="predicted"/>
<dbReference type="KEGG" id="hai:109387990"/>
<dbReference type="GeneID" id="109387990"/>
<dbReference type="Proteomes" id="UP000694851">
    <property type="component" value="Unplaced"/>
</dbReference>
<evidence type="ECO:0000256" key="1">
    <source>
        <dbReference type="SAM" id="MobiDB-lite"/>
    </source>
</evidence>
<feature type="region of interest" description="Disordered" evidence="1">
    <location>
        <begin position="65"/>
        <end position="157"/>
    </location>
</feature>
<name>A0A8B7S3C4_HIPAR</name>
<evidence type="ECO:0000313" key="3">
    <source>
        <dbReference type="RefSeq" id="XP_019507832.1"/>
    </source>
</evidence>
<organism evidence="2 3">
    <name type="scientific">Hipposideros armiger</name>
    <name type="common">Great Himalayan leaf-nosed bat</name>
    <dbReference type="NCBI Taxonomy" id="186990"/>
    <lineage>
        <taxon>Eukaryota</taxon>
        <taxon>Metazoa</taxon>
        <taxon>Chordata</taxon>
        <taxon>Craniata</taxon>
        <taxon>Vertebrata</taxon>
        <taxon>Euteleostomi</taxon>
        <taxon>Mammalia</taxon>
        <taxon>Eutheria</taxon>
        <taxon>Laurasiatheria</taxon>
        <taxon>Chiroptera</taxon>
        <taxon>Yinpterochiroptera</taxon>
        <taxon>Rhinolophoidea</taxon>
        <taxon>Hipposideridae</taxon>
        <taxon>Hipposideros</taxon>
    </lineage>
</organism>
<accession>A0A8B7S3C4</accession>
<feature type="region of interest" description="Disordered" evidence="1">
    <location>
        <begin position="276"/>
        <end position="357"/>
    </location>
</feature>
<dbReference type="RefSeq" id="XP_019507832.1">
    <property type="nucleotide sequence ID" value="XM_019652287.1"/>
</dbReference>
<dbReference type="AlphaFoldDB" id="A0A8B7S3C4"/>
<evidence type="ECO:0000313" key="2">
    <source>
        <dbReference type="Proteomes" id="UP000694851"/>
    </source>
</evidence>
<protein>
    <submittedName>
        <fullName evidence="3">Proline-rich protein 12-like</fullName>
    </submittedName>
</protein>
<sequence length="388" mass="40804">MVQISKFNENTYSSGNFSPSDLHQSDAIPDNPHSIWKRLVSRGCCGQFPRREEGWQHVSTHVLPPARRLSRPPSPAPRLCTGAGCRQSLEGRPLSPASPTPALEPPSLPPSRHLRTQPESFLGSSHPFGSHPASSEVPELRGGSPCAPPHLNRALSSRSESLPLVRLTGASRRFHVPTGAAVAKGSGPGGCEGGRGGATYRAAAACQGPVLGGWLEGVPALRAGTETLASPSVCPPGKEHEMQRAGACARVCVSVSEGVTEAPTCPARPCCGRRQAEGRGGGCGRRREGARSRGWAPHLPAPPPLDAEAAAATRPRPPCAQAGPAGGVLGGGSPLHTQTNHILLPSGPPNPLNPNVENDRMTLVWEERQHTEVEKQNLEDIKLHVNEV</sequence>
<gene>
    <name evidence="3" type="primary">LOC109387990</name>
</gene>
<feature type="compositionally biased region" description="Pro residues" evidence="1">
    <location>
        <begin position="96"/>
        <end position="109"/>
    </location>
</feature>
<reference evidence="3" key="1">
    <citation type="submission" date="2025-08" db="UniProtKB">
        <authorList>
            <consortium name="RefSeq"/>
        </authorList>
    </citation>
    <scope>IDENTIFICATION</scope>
    <source>
        <tissue evidence="3">Muscle</tissue>
    </source>
</reference>
<keyword evidence="2" id="KW-1185">Reference proteome</keyword>
<feature type="compositionally biased region" description="Polar residues" evidence="1">
    <location>
        <begin position="1"/>
        <end position="22"/>
    </location>
</feature>
<feature type="compositionally biased region" description="Gly residues" evidence="1">
    <location>
        <begin position="324"/>
        <end position="333"/>
    </location>
</feature>
<feature type="compositionally biased region" description="Low complexity" evidence="1">
    <location>
        <begin position="306"/>
        <end position="323"/>
    </location>
</feature>
<feature type="region of interest" description="Disordered" evidence="1">
    <location>
        <begin position="1"/>
        <end position="29"/>
    </location>
</feature>